<comment type="caution">
    <text evidence="3">The sequence shown here is derived from an EMBL/GenBank/DDBJ whole genome shotgun (WGS) entry which is preliminary data.</text>
</comment>
<evidence type="ECO:0000259" key="2">
    <source>
        <dbReference type="PROSITE" id="PS50885"/>
    </source>
</evidence>
<gene>
    <name evidence="3" type="ORF">CWS72_11690</name>
</gene>
<dbReference type="OrthoDB" id="3378718at2"/>
<accession>A0A2N3PVT1</accession>
<dbReference type="PROSITE" id="PS50885">
    <property type="entry name" value="HAMP"/>
    <property type="match status" value="1"/>
</dbReference>
<organism evidence="3 4">
    <name type="scientific">Telmatospirillum siberiense</name>
    <dbReference type="NCBI Taxonomy" id="382514"/>
    <lineage>
        <taxon>Bacteria</taxon>
        <taxon>Pseudomonadati</taxon>
        <taxon>Pseudomonadota</taxon>
        <taxon>Alphaproteobacteria</taxon>
        <taxon>Rhodospirillales</taxon>
        <taxon>Rhodospirillaceae</taxon>
        <taxon>Telmatospirillum</taxon>
    </lineage>
</organism>
<reference evidence="4" key="1">
    <citation type="submission" date="2017-12" db="EMBL/GenBank/DDBJ databases">
        <title>Draft genome sequence of Telmatospirillum siberiense 26-4b1T, an acidotolerant peatland alphaproteobacterium potentially involved in sulfur cycling.</title>
        <authorList>
            <person name="Hausmann B."/>
            <person name="Pjevac P."/>
            <person name="Schreck K."/>
            <person name="Herbold C.W."/>
            <person name="Daims H."/>
            <person name="Wagner M."/>
            <person name="Pester M."/>
            <person name="Loy A."/>
        </authorList>
    </citation>
    <scope>NUCLEOTIDE SEQUENCE [LARGE SCALE GENOMIC DNA]</scope>
    <source>
        <strain evidence="4">26-4b1</strain>
    </source>
</reference>
<dbReference type="GO" id="GO:0016020">
    <property type="term" value="C:membrane"/>
    <property type="evidence" value="ECO:0007669"/>
    <property type="project" value="InterPro"/>
</dbReference>
<keyword evidence="1" id="KW-0812">Transmembrane</keyword>
<dbReference type="EMBL" id="PIUM01000011">
    <property type="protein sequence ID" value="PKU24500.1"/>
    <property type="molecule type" value="Genomic_DNA"/>
</dbReference>
<keyword evidence="1" id="KW-1133">Transmembrane helix</keyword>
<dbReference type="Proteomes" id="UP000233293">
    <property type="component" value="Unassembled WGS sequence"/>
</dbReference>
<dbReference type="InterPro" id="IPR003660">
    <property type="entry name" value="HAMP_dom"/>
</dbReference>
<evidence type="ECO:0000256" key="1">
    <source>
        <dbReference type="SAM" id="Phobius"/>
    </source>
</evidence>
<dbReference type="Gene3D" id="1.10.8.500">
    <property type="entry name" value="HAMP domain in histidine kinase"/>
    <property type="match status" value="1"/>
</dbReference>
<dbReference type="GO" id="GO:0007165">
    <property type="term" value="P:signal transduction"/>
    <property type="evidence" value="ECO:0007669"/>
    <property type="project" value="InterPro"/>
</dbReference>
<dbReference type="AlphaFoldDB" id="A0A2N3PVT1"/>
<feature type="domain" description="HAMP" evidence="2">
    <location>
        <begin position="212"/>
        <end position="265"/>
    </location>
</feature>
<feature type="transmembrane region" description="Helical" evidence="1">
    <location>
        <begin position="193"/>
        <end position="214"/>
    </location>
</feature>
<protein>
    <recommendedName>
        <fullName evidence="2">HAMP domain-containing protein</fullName>
    </recommendedName>
</protein>
<feature type="non-terminal residue" evidence="3">
    <location>
        <position position="298"/>
    </location>
</feature>
<dbReference type="CDD" id="cd06225">
    <property type="entry name" value="HAMP"/>
    <property type="match status" value="1"/>
</dbReference>
<sequence>MSFYENMKISAKVITLLAILGLFVVAATVFMAGKMYGIDATYSVLLTKDAKGAVTMMRLNSRVLDTSRLMYLLIAENDTAKMSPITKELDETAGTFRKYVADGKLQLPRKSAELDGILNNYETALKASQDIRAKALANDNDAAVRMMRELFAPPMEALRVELRNISVQTLGDLETSSAMATEETGTTVRVTSVVIAIGLAVVLGLSVVLTRVYLSKPIVAMGEVMHRLADRDYAVVVHGANRRDEVGVMAKAVQVFKEGMIRADEAAAQQERDRQEREQRARKIEAMTREFDGAVSAI</sequence>
<evidence type="ECO:0000313" key="3">
    <source>
        <dbReference type="EMBL" id="PKU24500.1"/>
    </source>
</evidence>
<proteinExistence type="predicted"/>
<dbReference type="SMART" id="SM00304">
    <property type="entry name" value="HAMP"/>
    <property type="match status" value="1"/>
</dbReference>
<keyword evidence="1" id="KW-0472">Membrane</keyword>
<dbReference type="SUPFAM" id="SSF158472">
    <property type="entry name" value="HAMP domain-like"/>
    <property type="match status" value="1"/>
</dbReference>
<evidence type="ECO:0000313" key="4">
    <source>
        <dbReference type="Proteomes" id="UP000233293"/>
    </source>
</evidence>
<name>A0A2N3PVT1_9PROT</name>
<keyword evidence="4" id="KW-1185">Reference proteome</keyword>